<feature type="domain" description="UvrD-like helicase C-terminal" evidence="18">
    <location>
        <begin position="327"/>
        <end position="627"/>
    </location>
</feature>
<evidence type="ECO:0000256" key="1">
    <source>
        <dbReference type="ARBA" id="ARBA00009922"/>
    </source>
</evidence>
<evidence type="ECO:0000256" key="5">
    <source>
        <dbReference type="ARBA" id="ARBA00022801"/>
    </source>
</evidence>
<evidence type="ECO:0000256" key="4">
    <source>
        <dbReference type="ARBA" id="ARBA00022763"/>
    </source>
</evidence>
<dbReference type="PROSITE" id="PS51217">
    <property type="entry name" value="UVRD_HELICASE_CTER"/>
    <property type="match status" value="1"/>
</dbReference>
<evidence type="ECO:0000256" key="2">
    <source>
        <dbReference type="ARBA" id="ARBA00022722"/>
    </source>
</evidence>
<dbReference type="InterPro" id="IPR038726">
    <property type="entry name" value="PDDEXK_AddAB-type"/>
</dbReference>
<comment type="similarity">
    <text evidence="1">Belongs to the helicase family. UvrD subfamily.</text>
</comment>
<proteinExistence type="inferred from homology"/>
<accession>A0ABP8E3Y0</accession>
<evidence type="ECO:0000313" key="19">
    <source>
        <dbReference type="EMBL" id="GAA4266955.1"/>
    </source>
</evidence>
<evidence type="ECO:0000256" key="16">
    <source>
        <dbReference type="SAM" id="MobiDB-lite"/>
    </source>
</evidence>
<evidence type="ECO:0000256" key="10">
    <source>
        <dbReference type="ARBA" id="ARBA00023204"/>
    </source>
</evidence>
<sequence length="1052" mass="110402">MVTTASSTASSSPAVRPALRGPGSLDPSQRAVLALADGRSAAVIGAPGSGKTEALISFVLDRVHRRGWGPTSVMALTPTRATATALRDVLAARLDLPTPGPLARTIASLAFDITGHSARASSSAPPVLLTGGEQDAVIRDLLQGHLDDGTGPAWPENLGPAVRSLRGFRTELRELMMRATEHSVSTSLLRSLGVAAERPEWQAAADFIDEYREVVDGLRAGVLDSAELVDYAVAALDRGETSPLLEGLRVVVVDDAQEATESTLALLRALARRGIDIVAFGDPDLATNAFRGGSPDVLGRLGLRLDLPSVETVHLESVHRHGPAVRSFVRGISERIGAAGAGRQHAAGSTTDDDASLPPLLRIESDSPAHELAAVARSLREHHLFGGIPWSRMMVVVRNGALVPSVARSLQLAEVPTRTPIGGRAVRDEFGARHLLLAASVATGREPLTAEVATELLGGPLAGFDSLSLRRLRLALRAEELAGDGSRSADDLLVEALSGAGRFATIDARFAARAGRFSKSLEQARVDAAAGLSIEEVLWGLWERSGLADEWSGQSRGHGIVAAEADRHLDGVVALFTAAKRFVERTPEASAVVFLDAMLGADVPEDTLSPQALAESVLVCTPSAAIGAEVDVVVIARLQDGVWPNLRVRGGLLAPDALVEALENGPQAAAPGGAADTAVGRRAGVLSDELRILALAASRATRQVVLSCTSNDDESPSMFLRLVPPTAPVVDVRPPLSLRGLVGHLRNAQVAGRGPLDAADAAGGLARLAEAGVAGASPDEWYGLLEPSTTDDLVDLTDPGARVAVSPSSMGTFEECPLHWFVERFGGSASSTAMGLGTVIHDVMENAVEIDVESLWRGVEARWGELEFESDWIAASEKRRARAMTESLAAYLADFVASQATLLGAESGFELDVGQAALRGKIDRVERQADGSVVIVDLKTGKYAPSGSEAEKNPQLGSYQLALVDGALEAAPAGSPRGGAKLLFVAVRTARKAYSERVQAPFDDQAVDAFRERVRADAVGMAGRVFEARIDEHCLQRGGGSCRIHVVGEVTQ</sequence>
<evidence type="ECO:0000256" key="15">
    <source>
        <dbReference type="PROSITE-ProRule" id="PRU00560"/>
    </source>
</evidence>
<keyword evidence="9" id="KW-0238">DNA-binding</keyword>
<dbReference type="InterPro" id="IPR014017">
    <property type="entry name" value="DNA_helicase_UvrD-like_C"/>
</dbReference>
<dbReference type="Gene3D" id="1.10.486.10">
    <property type="entry name" value="PCRA, domain 4"/>
    <property type="match status" value="1"/>
</dbReference>
<keyword evidence="11" id="KW-0413">Isomerase</keyword>
<dbReference type="PROSITE" id="PS51198">
    <property type="entry name" value="UVRD_HELICASE_ATP_BIND"/>
    <property type="match status" value="1"/>
</dbReference>
<dbReference type="Pfam" id="PF00580">
    <property type="entry name" value="UvrD-helicase"/>
    <property type="match status" value="1"/>
</dbReference>
<feature type="region of interest" description="Disordered" evidence="16">
    <location>
        <begin position="1"/>
        <end position="23"/>
    </location>
</feature>
<dbReference type="InterPro" id="IPR014016">
    <property type="entry name" value="UvrD-like_ATP-bd"/>
</dbReference>
<keyword evidence="10" id="KW-0234">DNA repair</keyword>
<keyword evidence="5 15" id="KW-0378">Hydrolase</keyword>
<dbReference type="GO" id="GO:0004386">
    <property type="term" value="F:helicase activity"/>
    <property type="evidence" value="ECO:0007669"/>
    <property type="project" value="UniProtKB-KW"/>
</dbReference>
<feature type="compositionally biased region" description="Low complexity" evidence="16">
    <location>
        <begin position="1"/>
        <end position="14"/>
    </location>
</feature>
<dbReference type="SUPFAM" id="SSF52540">
    <property type="entry name" value="P-loop containing nucleoside triphosphate hydrolases"/>
    <property type="match status" value="1"/>
</dbReference>
<keyword evidence="7" id="KW-0269">Exonuclease</keyword>
<keyword evidence="6 15" id="KW-0347">Helicase</keyword>
<dbReference type="InterPro" id="IPR014001">
    <property type="entry name" value="Helicase_ATP-bd"/>
</dbReference>
<dbReference type="EC" id="5.6.2.4" evidence="13"/>
<dbReference type="Pfam" id="PF12705">
    <property type="entry name" value="PDDEXK_1"/>
    <property type="match status" value="1"/>
</dbReference>
<evidence type="ECO:0000256" key="8">
    <source>
        <dbReference type="ARBA" id="ARBA00022840"/>
    </source>
</evidence>
<name>A0ABP8E3Y0_9MICO</name>
<evidence type="ECO:0000256" key="11">
    <source>
        <dbReference type="ARBA" id="ARBA00023235"/>
    </source>
</evidence>
<gene>
    <name evidence="19" type="ORF">GCM10022256_25670</name>
</gene>
<dbReference type="InterPro" id="IPR011604">
    <property type="entry name" value="PDDEXK-like_dom_sf"/>
</dbReference>
<dbReference type="PANTHER" id="PTHR11070:SF59">
    <property type="entry name" value="DNA 3'-5' HELICASE"/>
    <property type="match status" value="1"/>
</dbReference>
<evidence type="ECO:0000256" key="9">
    <source>
        <dbReference type="ARBA" id="ARBA00023125"/>
    </source>
</evidence>
<dbReference type="Proteomes" id="UP001501594">
    <property type="component" value="Unassembled WGS sequence"/>
</dbReference>
<keyword evidence="4" id="KW-0227">DNA damage</keyword>
<comment type="catalytic activity">
    <reaction evidence="14">
        <text>ATP + H2O = ADP + phosphate + H(+)</text>
        <dbReference type="Rhea" id="RHEA:13065"/>
        <dbReference type="ChEBI" id="CHEBI:15377"/>
        <dbReference type="ChEBI" id="CHEBI:15378"/>
        <dbReference type="ChEBI" id="CHEBI:30616"/>
        <dbReference type="ChEBI" id="CHEBI:43474"/>
        <dbReference type="ChEBI" id="CHEBI:456216"/>
        <dbReference type="EC" id="5.6.2.4"/>
    </reaction>
</comment>
<feature type="domain" description="UvrD-like helicase ATP-binding" evidence="17">
    <location>
        <begin position="24"/>
        <end position="322"/>
    </location>
</feature>
<evidence type="ECO:0000259" key="18">
    <source>
        <dbReference type="PROSITE" id="PS51217"/>
    </source>
</evidence>
<keyword evidence="8 15" id="KW-0067">ATP-binding</keyword>
<dbReference type="SMART" id="SM00487">
    <property type="entry name" value="DEXDc"/>
    <property type="match status" value="1"/>
</dbReference>
<reference evidence="20" key="1">
    <citation type="journal article" date="2019" name="Int. J. Syst. Evol. Microbiol.">
        <title>The Global Catalogue of Microorganisms (GCM) 10K type strain sequencing project: providing services to taxonomists for standard genome sequencing and annotation.</title>
        <authorList>
            <consortium name="The Broad Institute Genomics Platform"/>
            <consortium name="The Broad Institute Genome Sequencing Center for Infectious Disease"/>
            <person name="Wu L."/>
            <person name="Ma J."/>
        </authorList>
    </citation>
    <scope>NUCLEOTIDE SEQUENCE [LARGE SCALE GENOMIC DNA]</scope>
    <source>
        <strain evidence="20">JCM 17442</strain>
    </source>
</reference>
<evidence type="ECO:0000256" key="13">
    <source>
        <dbReference type="ARBA" id="ARBA00034808"/>
    </source>
</evidence>
<evidence type="ECO:0000256" key="3">
    <source>
        <dbReference type="ARBA" id="ARBA00022741"/>
    </source>
</evidence>
<dbReference type="InterPro" id="IPR000212">
    <property type="entry name" value="DNA_helicase_UvrD/REP"/>
</dbReference>
<evidence type="ECO:0000313" key="20">
    <source>
        <dbReference type="Proteomes" id="UP001501594"/>
    </source>
</evidence>
<evidence type="ECO:0000256" key="12">
    <source>
        <dbReference type="ARBA" id="ARBA00034617"/>
    </source>
</evidence>
<protein>
    <recommendedName>
        <fullName evidence="13">DNA 3'-5' helicase</fullName>
        <ecNumber evidence="13">5.6.2.4</ecNumber>
    </recommendedName>
</protein>
<keyword evidence="20" id="KW-1185">Reference proteome</keyword>
<organism evidence="19 20">
    <name type="scientific">Frondihabitans peucedani</name>
    <dbReference type="NCBI Taxonomy" id="598626"/>
    <lineage>
        <taxon>Bacteria</taxon>
        <taxon>Bacillati</taxon>
        <taxon>Actinomycetota</taxon>
        <taxon>Actinomycetes</taxon>
        <taxon>Micrococcales</taxon>
        <taxon>Microbacteriaceae</taxon>
        <taxon>Frondihabitans</taxon>
    </lineage>
</organism>
<evidence type="ECO:0000256" key="7">
    <source>
        <dbReference type="ARBA" id="ARBA00022839"/>
    </source>
</evidence>
<evidence type="ECO:0000259" key="17">
    <source>
        <dbReference type="PROSITE" id="PS51198"/>
    </source>
</evidence>
<dbReference type="Gene3D" id="1.10.10.160">
    <property type="match status" value="1"/>
</dbReference>
<dbReference type="InterPro" id="IPR027417">
    <property type="entry name" value="P-loop_NTPase"/>
</dbReference>
<feature type="binding site" evidence="15">
    <location>
        <begin position="45"/>
        <end position="52"/>
    </location>
    <ligand>
        <name>ATP</name>
        <dbReference type="ChEBI" id="CHEBI:30616"/>
    </ligand>
</feature>
<dbReference type="RefSeq" id="WP_344796793.1">
    <property type="nucleotide sequence ID" value="NZ_BAABAU010000003.1"/>
</dbReference>
<keyword evidence="2" id="KW-0540">Nuclease</keyword>
<dbReference type="InterPro" id="IPR013986">
    <property type="entry name" value="DExx_box_DNA_helicase_dom_sf"/>
</dbReference>
<dbReference type="EMBL" id="BAABAU010000003">
    <property type="protein sequence ID" value="GAA4266955.1"/>
    <property type="molecule type" value="Genomic_DNA"/>
</dbReference>
<dbReference type="PANTHER" id="PTHR11070">
    <property type="entry name" value="UVRD / RECB / PCRA DNA HELICASE FAMILY MEMBER"/>
    <property type="match status" value="1"/>
</dbReference>
<comment type="catalytic activity">
    <reaction evidence="12">
        <text>Couples ATP hydrolysis with the unwinding of duplex DNA by translocating in the 3'-5' direction.</text>
        <dbReference type="EC" id="5.6.2.4"/>
    </reaction>
</comment>
<dbReference type="Gene3D" id="3.40.50.300">
    <property type="entry name" value="P-loop containing nucleotide triphosphate hydrolases"/>
    <property type="match status" value="2"/>
</dbReference>
<comment type="caution">
    <text evidence="19">The sequence shown here is derived from an EMBL/GenBank/DDBJ whole genome shotgun (WGS) entry which is preliminary data.</text>
</comment>
<evidence type="ECO:0000256" key="6">
    <source>
        <dbReference type="ARBA" id="ARBA00022806"/>
    </source>
</evidence>
<evidence type="ECO:0000256" key="14">
    <source>
        <dbReference type="ARBA" id="ARBA00048988"/>
    </source>
</evidence>
<keyword evidence="3 15" id="KW-0547">Nucleotide-binding</keyword>
<dbReference type="Gene3D" id="3.90.320.10">
    <property type="match status" value="1"/>
</dbReference>